<proteinExistence type="predicted"/>
<organism evidence="2 3">
    <name type="scientific">Lasiodiplodia theobromae</name>
    <dbReference type="NCBI Taxonomy" id="45133"/>
    <lineage>
        <taxon>Eukaryota</taxon>
        <taxon>Fungi</taxon>
        <taxon>Dikarya</taxon>
        <taxon>Ascomycota</taxon>
        <taxon>Pezizomycotina</taxon>
        <taxon>Dothideomycetes</taxon>
        <taxon>Dothideomycetes incertae sedis</taxon>
        <taxon>Botryosphaeriales</taxon>
        <taxon>Botryosphaeriaceae</taxon>
        <taxon>Lasiodiplodia</taxon>
    </lineage>
</organism>
<evidence type="ECO:0000313" key="2">
    <source>
        <dbReference type="EMBL" id="KAF9629598.1"/>
    </source>
</evidence>
<name>A0A8H7IPJ4_9PEZI</name>
<protein>
    <submittedName>
        <fullName evidence="2">Uncharacterized protein</fullName>
    </submittedName>
</protein>
<dbReference type="Proteomes" id="UP000627934">
    <property type="component" value="Unassembled WGS sequence"/>
</dbReference>
<gene>
    <name evidence="2" type="ORF">BFW01_g10801</name>
</gene>
<dbReference type="AlphaFoldDB" id="A0A8H7IPJ4"/>
<accession>A0A8H7IPJ4</accession>
<dbReference type="EMBL" id="MDYX01000024">
    <property type="protein sequence ID" value="KAF9629598.1"/>
    <property type="molecule type" value="Genomic_DNA"/>
</dbReference>
<sequence length="122" mass="13557">MNKLWEKMFGRGVKVIEKTPSAADSAAAGGSGGGSMAVEKWVKGEGVLRRILAVGEAEGEEEMRDDGEEEEDVEEMVERENEELVVLREVLGAVLEMFQGEREEDGDDDDDFVVPFCMAEWR</sequence>
<evidence type="ECO:0000256" key="1">
    <source>
        <dbReference type="SAM" id="MobiDB-lite"/>
    </source>
</evidence>
<evidence type="ECO:0000313" key="3">
    <source>
        <dbReference type="Proteomes" id="UP000627934"/>
    </source>
</evidence>
<reference evidence="2" key="1">
    <citation type="submission" date="2016-08" db="EMBL/GenBank/DDBJ databases">
        <authorList>
            <person name="Yan J."/>
        </authorList>
    </citation>
    <scope>NUCLEOTIDE SEQUENCE</scope>
    <source>
        <strain evidence="2">CSS-01s</strain>
    </source>
</reference>
<reference evidence="2" key="2">
    <citation type="journal article" date="2018" name="DNA Res.">
        <title>Comparative genome and transcriptome analyses reveal adaptations to opportunistic infections in woody plant degrading pathogens of Botryosphaeriaceae.</title>
        <authorList>
            <person name="Yan J.Y."/>
            <person name="Zhao W.S."/>
            <person name="Chen Z."/>
            <person name="Xing Q.K."/>
            <person name="Zhang W."/>
            <person name="Chethana K.W.T."/>
            <person name="Xue M.F."/>
            <person name="Xu J.P."/>
            <person name="Phillips A.J.L."/>
            <person name="Wang Y."/>
            <person name="Liu J.H."/>
            <person name="Liu M."/>
            <person name="Zhou Y."/>
            <person name="Jayawardena R.S."/>
            <person name="Manawasinghe I.S."/>
            <person name="Huang J.B."/>
            <person name="Qiao G.H."/>
            <person name="Fu C.Y."/>
            <person name="Guo F.F."/>
            <person name="Dissanayake A.J."/>
            <person name="Peng Y.L."/>
            <person name="Hyde K.D."/>
            <person name="Li X.H."/>
        </authorList>
    </citation>
    <scope>NUCLEOTIDE SEQUENCE</scope>
    <source>
        <strain evidence="2">CSS-01s</strain>
    </source>
</reference>
<feature type="region of interest" description="Disordered" evidence="1">
    <location>
        <begin position="57"/>
        <end position="79"/>
    </location>
</feature>
<comment type="caution">
    <text evidence="2">The sequence shown here is derived from an EMBL/GenBank/DDBJ whole genome shotgun (WGS) entry which is preliminary data.</text>
</comment>